<sequence length="54" mass="5836">DLQAKPPSEIPIFLDNLSSNVNKTNITTFAVVNAVVSILETLSTVTKIVDTTMM</sequence>
<comment type="caution">
    <text evidence="1">The sequence shown here is derived from an EMBL/GenBank/DDBJ whole genome shotgun (WGS) entry which is preliminary data.</text>
</comment>
<gene>
    <name evidence="1" type="ORF">NDU88_002020</name>
</gene>
<evidence type="ECO:0000313" key="2">
    <source>
        <dbReference type="Proteomes" id="UP001066276"/>
    </source>
</evidence>
<name>A0AAV7RAQ4_PLEWA</name>
<dbReference type="EMBL" id="JANPWB010000009">
    <property type="protein sequence ID" value="KAJ1149205.1"/>
    <property type="molecule type" value="Genomic_DNA"/>
</dbReference>
<organism evidence="1 2">
    <name type="scientific">Pleurodeles waltl</name>
    <name type="common">Iberian ribbed newt</name>
    <dbReference type="NCBI Taxonomy" id="8319"/>
    <lineage>
        <taxon>Eukaryota</taxon>
        <taxon>Metazoa</taxon>
        <taxon>Chordata</taxon>
        <taxon>Craniata</taxon>
        <taxon>Vertebrata</taxon>
        <taxon>Euteleostomi</taxon>
        <taxon>Amphibia</taxon>
        <taxon>Batrachia</taxon>
        <taxon>Caudata</taxon>
        <taxon>Salamandroidea</taxon>
        <taxon>Salamandridae</taxon>
        <taxon>Pleurodelinae</taxon>
        <taxon>Pleurodeles</taxon>
    </lineage>
</organism>
<dbReference type="Proteomes" id="UP001066276">
    <property type="component" value="Chromosome 5"/>
</dbReference>
<feature type="non-terminal residue" evidence="1">
    <location>
        <position position="1"/>
    </location>
</feature>
<accession>A0AAV7RAQ4</accession>
<dbReference type="AlphaFoldDB" id="A0AAV7RAQ4"/>
<feature type="non-terminal residue" evidence="1">
    <location>
        <position position="54"/>
    </location>
</feature>
<protein>
    <submittedName>
        <fullName evidence="1">Uncharacterized protein</fullName>
    </submittedName>
</protein>
<evidence type="ECO:0000313" key="1">
    <source>
        <dbReference type="EMBL" id="KAJ1149205.1"/>
    </source>
</evidence>
<reference evidence="1" key="1">
    <citation type="journal article" date="2022" name="bioRxiv">
        <title>Sequencing and chromosome-scale assembly of the giantPleurodeles waltlgenome.</title>
        <authorList>
            <person name="Brown T."/>
            <person name="Elewa A."/>
            <person name="Iarovenko S."/>
            <person name="Subramanian E."/>
            <person name="Araus A.J."/>
            <person name="Petzold A."/>
            <person name="Susuki M."/>
            <person name="Suzuki K.-i.T."/>
            <person name="Hayashi T."/>
            <person name="Toyoda A."/>
            <person name="Oliveira C."/>
            <person name="Osipova E."/>
            <person name="Leigh N.D."/>
            <person name="Simon A."/>
            <person name="Yun M.H."/>
        </authorList>
    </citation>
    <scope>NUCLEOTIDE SEQUENCE</scope>
    <source>
        <strain evidence="1">20211129_DDA</strain>
        <tissue evidence="1">Liver</tissue>
    </source>
</reference>
<proteinExistence type="predicted"/>
<keyword evidence="2" id="KW-1185">Reference proteome</keyword>